<dbReference type="AlphaFoldDB" id="A0A2Z6QW55"/>
<dbReference type="Proteomes" id="UP000615446">
    <property type="component" value="Unassembled WGS sequence"/>
</dbReference>
<evidence type="ECO:0000313" key="2">
    <source>
        <dbReference type="EMBL" id="GES96885.1"/>
    </source>
</evidence>
<proteinExistence type="predicted"/>
<reference evidence="2" key="2">
    <citation type="submission" date="2019-10" db="EMBL/GenBank/DDBJ databases">
        <title>Conservation and host-specific expression of non-tandemly repeated heterogenous ribosome RNA gene in arbuscular mycorrhizal fungi.</title>
        <authorList>
            <person name="Maeda T."/>
            <person name="Kobayashi Y."/>
            <person name="Nakagawa T."/>
            <person name="Ezawa T."/>
            <person name="Yamaguchi K."/>
            <person name="Bino T."/>
            <person name="Nishimoto Y."/>
            <person name="Shigenobu S."/>
            <person name="Kawaguchi M."/>
        </authorList>
    </citation>
    <scope>NUCLEOTIDE SEQUENCE</scope>
    <source>
        <strain evidence="2">HR1</strain>
    </source>
</reference>
<dbReference type="EMBL" id="BEXD01000683">
    <property type="protein sequence ID" value="GBB89444.1"/>
    <property type="molecule type" value="Genomic_DNA"/>
</dbReference>
<evidence type="ECO:0000313" key="3">
    <source>
        <dbReference type="Proteomes" id="UP000247702"/>
    </source>
</evidence>
<name>A0A2Z6QW55_9GLOM</name>
<reference evidence="1 3" key="1">
    <citation type="submission" date="2017-11" db="EMBL/GenBank/DDBJ databases">
        <title>The genome of Rhizophagus clarus HR1 reveals common genetic basis of auxotrophy among arbuscular mycorrhizal fungi.</title>
        <authorList>
            <person name="Kobayashi Y."/>
        </authorList>
    </citation>
    <scope>NUCLEOTIDE SEQUENCE [LARGE SCALE GENOMIC DNA]</scope>
    <source>
        <strain evidence="1 3">HR1</strain>
    </source>
</reference>
<gene>
    <name evidence="2" type="ORF">RCL2_002348900</name>
    <name evidence="1" type="ORF">RclHR1_16120001</name>
</gene>
<dbReference type="EMBL" id="BLAL01000252">
    <property type="protein sequence ID" value="GES96885.1"/>
    <property type="molecule type" value="Genomic_DNA"/>
</dbReference>
<protein>
    <submittedName>
        <fullName evidence="1">Uncharacterized protein</fullName>
    </submittedName>
</protein>
<organism evidence="1 3">
    <name type="scientific">Rhizophagus clarus</name>
    <dbReference type="NCBI Taxonomy" id="94130"/>
    <lineage>
        <taxon>Eukaryota</taxon>
        <taxon>Fungi</taxon>
        <taxon>Fungi incertae sedis</taxon>
        <taxon>Mucoromycota</taxon>
        <taxon>Glomeromycotina</taxon>
        <taxon>Glomeromycetes</taxon>
        <taxon>Glomerales</taxon>
        <taxon>Glomeraceae</taxon>
        <taxon>Rhizophagus</taxon>
    </lineage>
</organism>
<keyword evidence="3" id="KW-1185">Reference proteome</keyword>
<sequence>MKPLASKDLDSLEALVAHNCTKANKLRNDLKKCRKLLSKLATDLSIVFELVTHTQFVTNVATLSRMILDGSFSLAACHRQIATDELRITMVTHDPDLLSNLHEVTPADSVTIEPIIKHLPRLKIFPLKNTRNTAEKISIYDN</sequence>
<dbReference type="Proteomes" id="UP000247702">
    <property type="component" value="Unassembled WGS sequence"/>
</dbReference>
<comment type="caution">
    <text evidence="1">The sequence shown here is derived from an EMBL/GenBank/DDBJ whole genome shotgun (WGS) entry which is preliminary data.</text>
</comment>
<accession>A0A2Z6QW55</accession>
<evidence type="ECO:0000313" key="1">
    <source>
        <dbReference type="EMBL" id="GBB89444.1"/>
    </source>
</evidence>